<organism evidence="2 3">
    <name type="scientific">Cucurbitaria berberidis CBS 394.84</name>
    <dbReference type="NCBI Taxonomy" id="1168544"/>
    <lineage>
        <taxon>Eukaryota</taxon>
        <taxon>Fungi</taxon>
        <taxon>Dikarya</taxon>
        <taxon>Ascomycota</taxon>
        <taxon>Pezizomycotina</taxon>
        <taxon>Dothideomycetes</taxon>
        <taxon>Pleosporomycetidae</taxon>
        <taxon>Pleosporales</taxon>
        <taxon>Pleosporineae</taxon>
        <taxon>Cucurbitariaceae</taxon>
        <taxon>Cucurbitaria</taxon>
    </lineage>
</organism>
<feature type="compositionally biased region" description="Polar residues" evidence="1">
    <location>
        <begin position="243"/>
        <end position="263"/>
    </location>
</feature>
<accession>A0A9P4GDI6</accession>
<comment type="caution">
    <text evidence="2">The sequence shown here is derived from an EMBL/GenBank/DDBJ whole genome shotgun (WGS) entry which is preliminary data.</text>
</comment>
<dbReference type="EMBL" id="ML976617">
    <property type="protein sequence ID" value="KAF1843509.1"/>
    <property type="molecule type" value="Genomic_DNA"/>
</dbReference>
<dbReference type="GeneID" id="63855207"/>
<gene>
    <name evidence="2" type="ORF">K460DRAFT_418562</name>
</gene>
<name>A0A9P4GDI6_9PLEO</name>
<protein>
    <submittedName>
        <fullName evidence="2">Uncharacterized protein</fullName>
    </submittedName>
</protein>
<dbReference type="OrthoDB" id="4764735at2759"/>
<sequence length="433" mass="48128">MSGTTSTPSFFSFGTNDSFITKSFAGLKYRNLPAALRDFLLGSTVSEVHWASLGLVTDSWILSFKDTSGNNNLRWGTAIPQRLQTILTKTWHSPQLRAFLGPRDSFIVWHPELIRWANLPDALEDALQSWLTPSGWKVGPPRIVTWGPEGAFFAMSEYGNVVYRLGDGDAWEIYKETVDEWKAEKGFLWSDLAFIALDPTSSDQFIAIRNDGTWGGSIEDANEDALETFALNFFAKARHKSKPSASHSNGQLPNGVPTPTQTKPDAAMQALYESWSKETATMLASASAAIGGSRPRAPRKLQVRSQSSTSDASASSTQRRASISGNMLTSFPYLPSRVTTCALTACTILKSEPDGIQACHHDVEKLLRASGLYSYEWLRQERLRWHPDRFGRLCEEHWRETGRKMAGEMFKLMSVLIEEIGIAEGRERSGSMA</sequence>
<evidence type="ECO:0000256" key="1">
    <source>
        <dbReference type="SAM" id="MobiDB-lite"/>
    </source>
</evidence>
<reference evidence="2" key="1">
    <citation type="submission" date="2020-01" db="EMBL/GenBank/DDBJ databases">
        <authorList>
            <consortium name="DOE Joint Genome Institute"/>
            <person name="Haridas S."/>
            <person name="Albert R."/>
            <person name="Binder M."/>
            <person name="Bloem J."/>
            <person name="Labutti K."/>
            <person name="Salamov A."/>
            <person name="Andreopoulos B."/>
            <person name="Baker S.E."/>
            <person name="Barry K."/>
            <person name="Bills G."/>
            <person name="Bluhm B.H."/>
            <person name="Cannon C."/>
            <person name="Castanera R."/>
            <person name="Culley D.E."/>
            <person name="Daum C."/>
            <person name="Ezra D."/>
            <person name="Gonzalez J.B."/>
            <person name="Henrissat B."/>
            <person name="Kuo A."/>
            <person name="Liang C."/>
            <person name="Lipzen A."/>
            <person name="Lutzoni F."/>
            <person name="Magnuson J."/>
            <person name="Mondo S."/>
            <person name="Nolan M."/>
            <person name="Ohm R."/>
            <person name="Pangilinan J."/>
            <person name="Park H.-J."/>
            <person name="Ramirez L."/>
            <person name="Alfaro M."/>
            <person name="Sun H."/>
            <person name="Tritt A."/>
            <person name="Yoshinaga Y."/>
            <person name="Zwiers L.-H."/>
            <person name="Turgeon B.G."/>
            <person name="Goodwin S.B."/>
            <person name="Spatafora J.W."/>
            <person name="Crous P.W."/>
            <person name="Grigoriev I.V."/>
        </authorList>
    </citation>
    <scope>NUCLEOTIDE SEQUENCE</scope>
    <source>
        <strain evidence="2">CBS 394.84</strain>
    </source>
</reference>
<evidence type="ECO:0000313" key="2">
    <source>
        <dbReference type="EMBL" id="KAF1843509.1"/>
    </source>
</evidence>
<dbReference type="RefSeq" id="XP_040786072.1">
    <property type="nucleotide sequence ID" value="XM_040937957.1"/>
</dbReference>
<feature type="region of interest" description="Disordered" evidence="1">
    <location>
        <begin position="241"/>
        <end position="263"/>
    </location>
</feature>
<feature type="compositionally biased region" description="Low complexity" evidence="1">
    <location>
        <begin position="304"/>
        <end position="321"/>
    </location>
</feature>
<dbReference type="AlphaFoldDB" id="A0A9P4GDI6"/>
<proteinExistence type="predicted"/>
<evidence type="ECO:0000313" key="3">
    <source>
        <dbReference type="Proteomes" id="UP000800039"/>
    </source>
</evidence>
<dbReference type="Proteomes" id="UP000800039">
    <property type="component" value="Unassembled WGS sequence"/>
</dbReference>
<feature type="region of interest" description="Disordered" evidence="1">
    <location>
        <begin position="286"/>
        <end position="321"/>
    </location>
</feature>
<keyword evidence="3" id="KW-1185">Reference proteome</keyword>